<protein>
    <submittedName>
        <fullName evidence="1">Coenzyme PQQ synthesis protein D (PqqD)</fullName>
    </submittedName>
</protein>
<sequence length="103" mass="11570">MGCEMKLEDSVKRSGEPLVSRVDEDLILFSAEKGMYYGTRAVGNRIWELAAEPRQVSDICEHLMEEFDVDRETCQKEVVAFLESLENEGLIDVGVACHASTSR</sequence>
<dbReference type="Proteomes" id="UP000199107">
    <property type="component" value="Unassembled WGS sequence"/>
</dbReference>
<dbReference type="Pfam" id="PF05402">
    <property type="entry name" value="PqqD"/>
    <property type="match status" value="1"/>
</dbReference>
<dbReference type="STRING" id="48727.SAMN05192555_101225"/>
<proteinExistence type="predicted"/>
<dbReference type="Gene3D" id="1.10.10.1150">
    <property type="entry name" value="Coenzyme PQQ synthesis protein D (PqqD)"/>
    <property type="match status" value="1"/>
</dbReference>
<reference evidence="2" key="1">
    <citation type="submission" date="2016-10" db="EMBL/GenBank/DDBJ databases">
        <authorList>
            <person name="Varghese N."/>
            <person name="Submissions S."/>
        </authorList>
    </citation>
    <scope>NUCLEOTIDE SEQUENCE [LARGE SCALE GENOMIC DNA]</scope>
    <source>
        <strain evidence="2">AAP</strain>
    </source>
</reference>
<name>A0A1G9EUD1_9GAMM</name>
<dbReference type="InterPro" id="IPR008792">
    <property type="entry name" value="PQQD"/>
</dbReference>
<evidence type="ECO:0000313" key="1">
    <source>
        <dbReference type="EMBL" id="SDK79648.1"/>
    </source>
</evidence>
<keyword evidence="2" id="KW-1185">Reference proteome</keyword>
<gene>
    <name evidence="1" type="ORF">SAMN05192555_101225</name>
</gene>
<dbReference type="InterPro" id="IPR041881">
    <property type="entry name" value="PqqD_sf"/>
</dbReference>
<evidence type="ECO:0000313" key="2">
    <source>
        <dbReference type="Proteomes" id="UP000199107"/>
    </source>
</evidence>
<accession>A0A1G9EUD1</accession>
<dbReference type="AlphaFoldDB" id="A0A1G9EUD1"/>
<dbReference type="EMBL" id="FNGH01000001">
    <property type="protein sequence ID" value="SDK79648.1"/>
    <property type="molecule type" value="Genomic_DNA"/>
</dbReference>
<organism evidence="1 2">
    <name type="scientific">Franzmannia pantelleriensis</name>
    <dbReference type="NCBI Taxonomy" id="48727"/>
    <lineage>
        <taxon>Bacteria</taxon>
        <taxon>Pseudomonadati</taxon>
        <taxon>Pseudomonadota</taxon>
        <taxon>Gammaproteobacteria</taxon>
        <taxon>Oceanospirillales</taxon>
        <taxon>Halomonadaceae</taxon>
        <taxon>Franzmannia</taxon>
    </lineage>
</organism>